<evidence type="ECO:0000256" key="4">
    <source>
        <dbReference type="SAM" id="MobiDB-lite"/>
    </source>
</evidence>
<feature type="compositionally biased region" description="Basic and acidic residues" evidence="4">
    <location>
        <begin position="871"/>
        <end position="881"/>
    </location>
</feature>
<dbReference type="Gene3D" id="2.40.240.130">
    <property type="match status" value="1"/>
</dbReference>
<dbReference type="RefSeq" id="XP_066933465.1">
    <property type="nucleotide sequence ID" value="XM_067077364.1"/>
</dbReference>
<feature type="region of interest" description="Disordered" evidence="4">
    <location>
        <begin position="861"/>
        <end position="890"/>
    </location>
</feature>
<evidence type="ECO:0000259" key="6">
    <source>
        <dbReference type="PROSITE" id="PS50841"/>
    </source>
</evidence>
<evidence type="ECO:0008006" key="9">
    <source>
        <dbReference type="Google" id="ProtNLM"/>
    </source>
</evidence>
<reference evidence="7" key="1">
    <citation type="submission" date="2021-01" db="UniProtKB">
        <authorList>
            <consortium name="EnsemblMetazoa"/>
        </authorList>
    </citation>
    <scope>IDENTIFICATION</scope>
</reference>
<dbReference type="InterPro" id="IPR036872">
    <property type="entry name" value="CH_dom_sf"/>
</dbReference>
<feature type="compositionally biased region" description="Polar residues" evidence="4">
    <location>
        <begin position="68"/>
        <end position="77"/>
    </location>
</feature>
<evidence type="ECO:0000256" key="3">
    <source>
        <dbReference type="SAM" id="Coils"/>
    </source>
</evidence>
<keyword evidence="1 2" id="KW-0879">Wnt signaling pathway</keyword>
<feature type="region of interest" description="Disordered" evidence="4">
    <location>
        <begin position="56"/>
        <end position="210"/>
    </location>
</feature>
<feature type="coiled-coil region" evidence="3">
    <location>
        <begin position="719"/>
        <end position="746"/>
    </location>
</feature>
<keyword evidence="8" id="KW-1185">Reference proteome</keyword>
<dbReference type="PROSITE" id="PS50021">
    <property type="entry name" value="CH"/>
    <property type="match status" value="1"/>
</dbReference>
<dbReference type="InterPro" id="IPR001715">
    <property type="entry name" value="CH_dom"/>
</dbReference>
<protein>
    <recommendedName>
        <fullName evidence="9">Dixin</fullName>
    </recommendedName>
</protein>
<feature type="domain" description="Calponin-homology (CH)" evidence="5">
    <location>
        <begin position="303"/>
        <end position="410"/>
    </location>
</feature>
<feature type="compositionally biased region" description="Basic and acidic residues" evidence="4">
    <location>
        <begin position="124"/>
        <end position="152"/>
    </location>
</feature>
<feature type="compositionally biased region" description="Low complexity" evidence="4">
    <location>
        <begin position="947"/>
        <end position="957"/>
    </location>
</feature>
<dbReference type="SUPFAM" id="SSF47576">
    <property type="entry name" value="Calponin-homology domain, CH-domain"/>
    <property type="match status" value="1"/>
</dbReference>
<dbReference type="EnsemblMetazoa" id="CLYHEMT021247.1">
    <property type="protein sequence ID" value="CLYHEMP021247.1"/>
    <property type="gene ID" value="CLYHEMG021247"/>
</dbReference>
<feature type="compositionally biased region" description="Basic and acidic residues" evidence="4">
    <location>
        <begin position="84"/>
        <end position="93"/>
    </location>
</feature>
<dbReference type="InterPro" id="IPR029071">
    <property type="entry name" value="Ubiquitin-like_domsf"/>
</dbReference>
<feature type="compositionally biased region" description="Low complexity" evidence="4">
    <location>
        <begin position="428"/>
        <end position="437"/>
    </location>
</feature>
<name>A0A7M5XFM3_9CNID</name>
<dbReference type="SUPFAM" id="SSF54236">
    <property type="entry name" value="Ubiquitin-like"/>
    <property type="match status" value="1"/>
</dbReference>
<feature type="compositionally biased region" description="Polar residues" evidence="4">
    <location>
        <begin position="958"/>
        <end position="967"/>
    </location>
</feature>
<feature type="compositionally biased region" description="Basic residues" evidence="4">
    <location>
        <begin position="986"/>
        <end position="996"/>
    </location>
</feature>
<feature type="region of interest" description="Disordered" evidence="4">
    <location>
        <begin position="464"/>
        <end position="549"/>
    </location>
</feature>
<feature type="region of interest" description="Disordered" evidence="4">
    <location>
        <begin position="420"/>
        <end position="451"/>
    </location>
</feature>
<dbReference type="GeneID" id="136821139"/>
<sequence>MQFFKRGIKSKFSSVTNNTSELSDLDIKKHADFIRETQEELEKLMKKKHEFSFRIEDYNKNSKDGASVGSSKGSSTLEEAGSSDNKDVSTPEGRKRKTLRRSLSLPSSSRVKSVAKLPTSFTPRKMDSTERVETRKRAVTEIKDNNLQRKQNESNNNHSNWTQIEPKNAISPPKGVWQVTCQQSASKEAKEHEDIDNDNIDSEISSISDFDDEITENQKRQTNFTPKESIITVPKATTNESFDTSLHHRPIQKQVGKAKLLLPNDANQTKEPLGHQKEIPAAPKSPGSLVVTKALTIEKEKIMNQSDSYITWVNSQLGKRDNSRHVKDLSKDMRDGVVFLQLVEVISDSEQQILDHSQLSINDMRYNLNNVLQFLSNNNVRVHHILPKEIIEGNLKTTMRLILALAAHFKPDSFNYNALNNNTSTPLKTNTSTPVSKSTKKKSMQRAPSLVSLASEAAASLAEASKNASKGGSTSRSSRIRKQQLFDSVPPKTKHVSQRHQQSSNQYQASKSFTMPSSSYHNRSESTPPPFERPKTLRGESCSAQTRPKSLRLENTQIPDLPKNVFKPIRNGRISVTEFPTDGSEIKTKISTEASSTNIENVKRALLLEDNILPSSKSTDIDIVRRTLLKEDHTCFSLTSHDNVKRTLIPNSESEGSEVQDELTGLHDDLLEELSDAKDVLQQLQTVLMNGRTSEEMLGLESPRDESFQEQLVVKNIMLEQIENECADLRHQLNEYKEINMRLTNEKHGVELRFSQQEQLILSLKSKLLEHEQPNVKKQSEQQLQALLSEKNNEVQLLYDELNKRDTIIEKHKNELDSMSNDIVNKKRSEASLYAKLESSESMVSSLQLQLREATENLHLQGNNTQQQRSNDFRVPQHETDPNTTKLQDAKVHRIKQKITREHHNLSTTLKNIKGNFPSDDPVQHAFQSIEHSLSSLMDSVSMLDVTKTQQKTQQGQYPSNKPQTINSSSHKKSHKTSDQYQRLSLPKHHLSRSTRTKSSISSDSGYDHTNKNNTLDASEQVKIVYFLGKSVTPILKSSDIGLGYLTLRDFKELVNRPGKYRYFFKSKDKDFGFVREELLYDEDLVPGYENKIVSWIEKLSVEEV</sequence>
<dbReference type="OrthoDB" id="30551at2759"/>
<proteinExistence type="predicted"/>
<feature type="compositionally biased region" description="Polar residues" evidence="4">
    <location>
        <begin position="861"/>
        <end position="870"/>
    </location>
</feature>
<dbReference type="InterPro" id="IPR038207">
    <property type="entry name" value="DIX_dom_sf"/>
</dbReference>
<dbReference type="Proteomes" id="UP000594262">
    <property type="component" value="Unplaced"/>
</dbReference>
<dbReference type="SMART" id="SM00021">
    <property type="entry name" value="DAX"/>
    <property type="match status" value="1"/>
</dbReference>
<dbReference type="SMART" id="SM00033">
    <property type="entry name" value="CH"/>
    <property type="match status" value="1"/>
</dbReference>
<feature type="compositionally biased region" description="Polar residues" evidence="4">
    <location>
        <begin position="153"/>
        <end position="165"/>
    </location>
</feature>
<organism evidence="7 8">
    <name type="scientific">Clytia hemisphaerica</name>
    <dbReference type="NCBI Taxonomy" id="252671"/>
    <lineage>
        <taxon>Eukaryota</taxon>
        <taxon>Metazoa</taxon>
        <taxon>Cnidaria</taxon>
        <taxon>Hydrozoa</taxon>
        <taxon>Hydroidolina</taxon>
        <taxon>Leptothecata</taxon>
        <taxon>Obeliida</taxon>
        <taxon>Clytiidae</taxon>
        <taxon>Clytia</taxon>
    </lineage>
</organism>
<evidence type="ECO:0000256" key="2">
    <source>
        <dbReference type="PROSITE-ProRule" id="PRU00069"/>
    </source>
</evidence>
<evidence type="ECO:0000313" key="7">
    <source>
        <dbReference type="EnsemblMetazoa" id="CLYHEMP021247.1"/>
    </source>
</evidence>
<dbReference type="Pfam" id="PF00307">
    <property type="entry name" value="CH"/>
    <property type="match status" value="1"/>
</dbReference>
<dbReference type="AlphaFoldDB" id="A0A7M5XFM3"/>
<feature type="domain" description="DIX" evidence="6">
    <location>
        <begin position="1019"/>
        <end position="1101"/>
    </location>
</feature>
<accession>A0A7M5XFM3</accession>
<dbReference type="Gene3D" id="1.10.418.10">
    <property type="entry name" value="Calponin-like domain"/>
    <property type="match status" value="1"/>
</dbReference>
<dbReference type="Pfam" id="PF00778">
    <property type="entry name" value="DIX"/>
    <property type="match status" value="1"/>
</dbReference>
<feature type="compositionally biased region" description="Polar residues" evidence="4">
    <location>
        <begin position="499"/>
        <end position="521"/>
    </location>
</feature>
<evidence type="ECO:0000256" key="1">
    <source>
        <dbReference type="ARBA" id="ARBA00022687"/>
    </source>
</evidence>
<evidence type="ECO:0000259" key="5">
    <source>
        <dbReference type="PROSITE" id="PS50021"/>
    </source>
</evidence>
<feature type="coiled-coil region" evidence="3">
    <location>
        <begin position="777"/>
        <end position="857"/>
    </location>
</feature>
<feature type="compositionally biased region" description="Low complexity" evidence="4">
    <location>
        <begin position="101"/>
        <end position="112"/>
    </location>
</feature>
<keyword evidence="3" id="KW-0175">Coiled coil</keyword>
<evidence type="ECO:0000313" key="8">
    <source>
        <dbReference type="Proteomes" id="UP000594262"/>
    </source>
</evidence>
<dbReference type="PROSITE" id="PS50841">
    <property type="entry name" value="DIX"/>
    <property type="match status" value="1"/>
</dbReference>
<dbReference type="InterPro" id="IPR001158">
    <property type="entry name" value="DIX"/>
</dbReference>
<dbReference type="GO" id="GO:0016055">
    <property type="term" value="P:Wnt signaling pathway"/>
    <property type="evidence" value="ECO:0007669"/>
    <property type="project" value="UniProtKB-KW"/>
</dbReference>
<feature type="region of interest" description="Disordered" evidence="4">
    <location>
        <begin position="947"/>
        <end position="1014"/>
    </location>
</feature>